<organism evidence="3 4">
    <name type="scientific">Acidocella aminolytica 101 = DSM 11237</name>
    <dbReference type="NCBI Taxonomy" id="1120923"/>
    <lineage>
        <taxon>Bacteria</taxon>
        <taxon>Pseudomonadati</taxon>
        <taxon>Pseudomonadota</taxon>
        <taxon>Alphaproteobacteria</taxon>
        <taxon>Acetobacterales</taxon>
        <taxon>Acidocellaceae</taxon>
        <taxon>Acidocella</taxon>
    </lineage>
</organism>
<dbReference type="SMART" id="SM00052">
    <property type="entry name" value="EAL"/>
    <property type="match status" value="1"/>
</dbReference>
<dbReference type="InterPro" id="IPR052155">
    <property type="entry name" value="Biofilm_reg_signaling"/>
</dbReference>
<feature type="domain" description="EAL" evidence="1">
    <location>
        <begin position="314"/>
        <end position="568"/>
    </location>
</feature>
<evidence type="ECO:0000259" key="2">
    <source>
        <dbReference type="PROSITE" id="PS50887"/>
    </source>
</evidence>
<reference evidence="3 4" key="1">
    <citation type="submission" date="2012-11" db="EMBL/GenBank/DDBJ databases">
        <title>Whole genome sequence of Acidocella aminolytica 101 = DSM 11237.</title>
        <authorList>
            <person name="Azuma Y."/>
            <person name="Higashiura N."/>
            <person name="Hirakawa H."/>
            <person name="Matsushita K."/>
        </authorList>
    </citation>
    <scope>NUCLEOTIDE SEQUENCE [LARGE SCALE GENOMIC DNA]</scope>
    <source>
        <strain evidence="4">101 / DSM 11237</strain>
    </source>
</reference>
<dbReference type="Gene3D" id="3.30.70.270">
    <property type="match status" value="1"/>
</dbReference>
<dbReference type="Proteomes" id="UP000032668">
    <property type="component" value="Unassembled WGS sequence"/>
</dbReference>
<sequence>MLSRKVFLASLSRPFGREVFLKRPIWELLESSRPETLSLEAHTPLSLACRAALARSHSTRFEPILVTGGESMFIMELADLLLAQADALERIVAEKDALVEQTARAAIDLEGALREQHLLAEELQRARQLAEYDAKHDSLTGLLNRKGFVVEMEAALKTASSRKDTDYWLLFLDLDRFKLINDSLGHHLGNELLVQVAQRLSSFTSVSGNAPSVSGIAGRHSGDEFVLLCVAPADASAIWRTTKTLYESLTSPYLLDGKHYAIDVSIGMVPSLSAYQSYEPALRDADIAMYEAKRNPNRKIVLFEHTMYQALQKRMSLETELRGAVGRGELVLHYQPIIETMSGNIFAYEALIRWNRPDGMMMPGQFIGMAEETGLINEIGLWVMRESCYCLKEMNADVDPYKFRMSLNISARQLANGALPELLEKVCIEAGVPTSCFILEITERTAMENPEHSSIVLGDLKRRGFILALDDFGTGHSSLSWLHKYPFDILKLDRSLTAEVGLTPNSNKMAAGILCLSKFMGLTVIAEGVERPSQKDELYFLGFRLMQGYHFGYPLPTWQTEVTREEKMLTV</sequence>
<dbReference type="SUPFAM" id="SSF55073">
    <property type="entry name" value="Nucleotide cyclase"/>
    <property type="match status" value="1"/>
</dbReference>
<dbReference type="PROSITE" id="PS50883">
    <property type="entry name" value="EAL"/>
    <property type="match status" value="1"/>
</dbReference>
<evidence type="ECO:0000313" key="4">
    <source>
        <dbReference type="Proteomes" id="UP000032668"/>
    </source>
</evidence>
<dbReference type="CDD" id="cd01949">
    <property type="entry name" value="GGDEF"/>
    <property type="match status" value="1"/>
</dbReference>
<comment type="caution">
    <text evidence="3">The sequence shown here is derived from an EMBL/GenBank/DDBJ whole genome shotgun (WGS) entry which is preliminary data.</text>
</comment>
<dbReference type="NCBIfam" id="TIGR00254">
    <property type="entry name" value="GGDEF"/>
    <property type="match status" value="1"/>
</dbReference>
<accession>A0A0D6PDB0</accession>
<dbReference type="SMART" id="SM00267">
    <property type="entry name" value="GGDEF"/>
    <property type="match status" value="1"/>
</dbReference>
<dbReference type="InterPro" id="IPR029787">
    <property type="entry name" value="Nucleotide_cyclase"/>
</dbReference>
<dbReference type="InterPro" id="IPR001633">
    <property type="entry name" value="EAL_dom"/>
</dbReference>
<dbReference type="CDD" id="cd01948">
    <property type="entry name" value="EAL"/>
    <property type="match status" value="1"/>
</dbReference>
<dbReference type="PROSITE" id="PS50887">
    <property type="entry name" value="GGDEF"/>
    <property type="match status" value="1"/>
</dbReference>
<name>A0A0D6PDB0_9PROT</name>
<keyword evidence="4" id="KW-1185">Reference proteome</keyword>
<dbReference type="InterPro" id="IPR035919">
    <property type="entry name" value="EAL_sf"/>
</dbReference>
<dbReference type="Gene3D" id="3.20.20.450">
    <property type="entry name" value="EAL domain"/>
    <property type="match status" value="1"/>
</dbReference>
<dbReference type="AlphaFoldDB" id="A0A0D6PDB0"/>
<dbReference type="SUPFAM" id="SSF141868">
    <property type="entry name" value="EAL domain-like"/>
    <property type="match status" value="1"/>
</dbReference>
<evidence type="ECO:0000313" key="3">
    <source>
        <dbReference type="EMBL" id="GAN78859.1"/>
    </source>
</evidence>
<dbReference type="InterPro" id="IPR043128">
    <property type="entry name" value="Rev_trsase/Diguanyl_cyclase"/>
</dbReference>
<dbReference type="STRING" id="1120923.SAMN02746095_02329"/>
<feature type="domain" description="GGDEF" evidence="2">
    <location>
        <begin position="165"/>
        <end position="305"/>
    </location>
</feature>
<evidence type="ECO:0000259" key="1">
    <source>
        <dbReference type="PROSITE" id="PS50883"/>
    </source>
</evidence>
<dbReference type="PANTHER" id="PTHR44757:SF2">
    <property type="entry name" value="BIOFILM ARCHITECTURE MAINTENANCE PROTEIN MBAA"/>
    <property type="match status" value="1"/>
</dbReference>
<dbReference type="EMBL" id="BANC01000010">
    <property type="protein sequence ID" value="GAN78859.1"/>
    <property type="molecule type" value="Genomic_DNA"/>
</dbReference>
<proteinExistence type="predicted"/>
<dbReference type="Pfam" id="PF00563">
    <property type="entry name" value="EAL"/>
    <property type="match status" value="1"/>
</dbReference>
<gene>
    <name evidence="3" type="ORF">Aam_010_037</name>
</gene>
<dbReference type="PANTHER" id="PTHR44757">
    <property type="entry name" value="DIGUANYLATE CYCLASE DGCP"/>
    <property type="match status" value="1"/>
</dbReference>
<dbReference type="InterPro" id="IPR000160">
    <property type="entry name" value="GGDEF_dom"/>
</dbReference>
<protein>
    <submittedName>
        <fullName evidence="3">Diguanylate cyclase/phosphodiesterase</fullName>
    </submittedName>
</protein>
<dbReference type="Pfam" id="PF00990">
    <property type="entry name" value="GGDEF"/>
    <property type="match status" value="1"/>
</dbReference>